<dbReference type="GeneID" id="87888697"/>
<feature type="region of interest" description="Disordered" evidence="1">
    <location>
        <begin position="224"/>
        <end position="251"/>
    </location>
</feature>
<evidence type="ECO:0000313" key="2">
    <source>
        <dbReference type="EMBL" id="KAK3301963.1"/>
    </source>
</evidence>
<gene>
    <name evidence="2" type="ORF">B0T15DRAFT_541572</name>
</gene>
<dbReference type="RefSeq" id="XP_062717743.1">
    <property type="nucleotide sequence ID" value="XM_062869868.1"/>
</dbReference>
<dbReference type="AlphaFoldDB" id="A0AAJ0GL79"/>
<proteinExistence type="predicted"/>
<keyword evidence="3" id="KW-1185">Reference proteome</keyword>
<sequence length="251" mass="27022">MAHRLRAWLRRYLAPHQPYQRPPTPPPPYEETTCPIRVDPIPGYAPVRDRNPYFSIPPPDPDVLVPYDLADVAGWIASAAAKAPRGSVVAVAASYANIIATTAYLYAANGFESGVDYSTIYSSAVRNAYDLQFHILPLGYRGLCDISAGLLGLFELMRRYRDSPVDLATTAHRVADLAHATARVIANGVAALEPTQDMDEQNKKAVDSIVATVVAETAAALTAAAQDENNPSQHAPSRIGATKVIGNTAKE</sequence>
<name>A0AAJ0GL79_9PEZI</name>
<evidence type="ECO:0000256" key="1">
    <source>
        <dbReference type="SAM" id="MobiDB-lite"/>
    </source>
</evidence>
<protein>
    <submittedName>
        <fullName evidence="2">Uncharacterized protein</fullName>
    </submittedName>
</protein>
<accession>A0AAJ0GL79</accession>
<reference evidence="2" key="1">
    <citation type="journal article" date="2023" name="Mol. Phylogenet. Evol.">
        <title>Genome-scale phylogeny and comparative genomics of the fungal order Sordariales.</title>
        <authorList>
            <person name="Hensen N."/>
            <person name="Bonometti L."/>
            <person name="Westerberg I."/>
            <person name="Brannstrom I.O."/>
            <person name="Guillou S."/>
            <person name="Cros-Aarteil S."/>
            <person name="Calhoun S."/>
            <person name="Haridas S."/>
            <person name="Kuo A."/>
            <person name="Mondo S."/>
            <person name="Pangilinan J."/>
            <person name="Riley R."/>
            <person name="LaButti K."/>
            <person name="Andreopoulos B."/>
            <person name="Lipzen A."/>
            <person name="Chen C."/>
            <person name="Yan M."/>
            <person name="Daum C."/>
            <person name="Ng V."/>
            <person name="Clum A."/>
            <person name="Steindorff A."/>
            <person name="Ohm R.A."/>
            <person name="Martin F."/>
            <person name="Silar P."/>
            <person name="Natvig D.O."/>
            <person name="Lalanne C."/>
            <person name="Gautier V."/>
            <person name="Ament-Velasquez S.L."/>
            <person name="Kruys A."/>
            <person name="Hutchinson M.I."/>
            <person name="Powell A.J."/>
            <person name="Barry K."/>
            <person name="Miller A.N."/>
            <person name="Grigoriev I.V."/>
            <person name="Debuchy R."/>
            <person name="Gladieux P."/>
            <person name="Hiltunen Thoren M."/>
            <person name="Johannesson H."/>
        </authorList>
    </citation>
    <scope>NUCLEOTIDE SEQUENCE</scope>
    <source>
        <strain evidence="2">CBS 333.67</strain>
    </source>
</reference>
<reference evidence="2" key="2">
    <citation type="submission" date="2023-06" db="EMBL/GenBank/DDBJ databases">
        <authorList>
            <consortium name="Lawrence Berkeley National Laboratory"/>
            <person name="Mondo S.J."/>
            <person name="Hensen N."/>
            <person name="Bonometti L."/>
            <person name="Westerberg I."/>
            <person name="Brannstrom I.O."/>
            <person name="Guillou S."/>
            <person name="Cros-Aarteil S."/>
            <person name="Calhoun S."/>
            <person name="Haridas S."/>
            <person name="Kuo A."/>
            <person name="Pangilinan J."/>
            <person name="Riley R."/>
            <person name="Labutti K."/>
            <person name="Andreopoulos B."/>
            <person name="Lipzen A."/>
            <person name="Chen C."/>
            <person name="Yanf M."/>
            <person name="Daum C."/>
            <person name="Ng V."/>
            <person name="Clum A."/>
            <person name="Steindorff A."/>
            <person name="Ohm R."/>
            <person name="Martin F."/>
            <person name="Silar P."/>
            <person name="Natvig D."/>
            <person name="Lalanne C."/>
            <person name="Gautier V."/>
            <person name="Ament-Velasquez S.L."/>
            <person name="Kruys A."/>
            <person name="Hutchinson M.I."/>
            <person name="Powell A.J."/>
            <person name="Barry K."/>
            <person name="Miller A.N."/>
            <person name="Grigoriev I.V."/>
            <person name="Debuchy R."/>
            <person name="Gladieux P."/>
            <person name="Thoren M.H."/>
            <person name="Johannesson H."/>
        </authorList>
    </citation>
    <scope>NUCLEOTIDE SEQUENCE</scope>
    <source>
        <strain evidence="2">CBS 333.67</strain>
    </source>
</reference>
<evidence type="ECO:0000313" key="3">
    <source>
        <dbReference type="Proteomes" id="UP001273166"/>
    </source>
</evidence>
<dbReference type="Proteomes" id="UP001273166">
    <property type="component" value="Unassembled WGS sequence"/>
</dbReference>
<organism evidence="2 3">
    <name type="scientific">Chaetomium strumarium</name>
    <dbReference type="NCBI Taxonomy" id="1170767"/>
    <lineage>
        <taxon>Eukaryota</taxon>
        <taxon>Fungi</taxon>
        <taxon>Dikarya</taxon>
        <taxon>Ascomycota</taxon>
        <taxon>Pezizomycotina</taxon>
        <taxon>Sordariomycetes</taxon>
        <taxon>Sordariomycetidae</taxon>
        <taxon>Sordariales</taxon>
        <taxon>Chaetomiaceae</taxon>
        <taxon>Chaetomium</taxon>
    </lineage>
</organism>
<dbReference type="EMBL" id="JAUDZG010000007">
    <property type="protein sequence ID" value="KAK3301963.1"/>
    <property type="molecule type" value="Genomic_DNA"/>
</dbReference>
<comment type="caution">
    <text evidence="2">The sequence shown here is derived from an EMBL/GenBank/DDBJ whole genome shotgun (WGS) entry which is preliminary data.</text>
</comment>